<feature type="active site" evidence="6">
    <location>
        <position position="56"/>
    </location>
</feature>
<dbReference type="Gene3D" id="3.30.450.20">
    <property type="entry name" value="PAS domain"/>
    <property type="match status" value="2"/>
</dbReference>
<dbReference type="PRINTS" id="PR00996">
    <property type="entry name" value="CHERMTFRASE"/>
</dbReference>
<dbReference type="PROSITE" id="PS50123">
    <property type="entry name" value="CHER"/>
    <property type="match status" value="1"/>
</dbReference>
<dbReference type="PROSITE" id="PS50109">
    <property type="entry name" value="HIS_KIN"/>
    <property type="match status" value="1"/>
</dbReference>
<feature type="domain" description="CheR-type methyltransferase" evidence="14">
    <location>
        <begin position="222"/>
        <end position="488"/>
    </location>
</feature>
<dbReference type="InterPro" id="IPR050903">
    <property type="entry name" value="Bact_Chemotaxis_MeTrfase"/>
</dbReference>
<evidence type="ECO:0000256" key="5">
    <source>
        <dbReference type="ARBA" id="ARBA00022777"/>
    </source>
</evidence>
<dbReference type="Proteomes" id="UP000239388">
    <property type="component" value="Unassembled WGS sequence"/>
</dbReference>
<dbReference type="GO" id="GO:0008984">
    <property type="term" value="F:protein-glutamate methylesterase activity"/>
    <property type="evidence" value="ECO:0007669"/>
    <property type="project" value="InterPro"/>
</dbReference>
<evidence type="ECO:0000259" key="12">
    <source>
        <dbReference type="PROSITE" id="PS50113"/>
    </source>
</evidence>
<dbReference type="Pfam" id="PF01339">
    <property type="entry name" value="CheB_methylest"/>
    <property type="match status" value="1"/>
</dbReference>
<dbReference type="PROSITE" id="PS50113">
    <property type="entry name" value="PAC"/>
    <property type="match status" value="1"/>
</dbReference>
<evidence type="ECO:0000313" key="15">
    <source>
        <dbReference type="EMBL" id="PQO28879.1"/>
    </source>
</evidence>
<dbReference type="FunFam" id="3.30.565.10:FF:000006">
    <property type="entry name" value="Sensor histidine kinase WalK"/>
    <property type="match status" value="1"/>
</dbReference>
<reference evidence="15 16" key="1">
    <citation type="submission" date="2018-02" db="EMBL/GenBank/DDBJ databases">
        <title>Comparative genomes isolates from brazilian mangrove.</title>
        <authorList>
            <person name="Araujo J.E."/>
            <person name="Taketani R.G."/>
            <person name="Silva M.C.P."/>
            <person name="Loureco M.V."/>
            <person name="Andreote F.D."/>
        </authorList>
    </citation>
    <scope>NUCLEOTIDE SEQUENCE [LARGE SCALE GENOMIC DNA]</scope>
    <source>
        <strain evidence="15 16">NAP PRIS-MGV</strain>
    </source>
</reference>
<comment type="caution">
    <text evidence="15">The sequence shown here is derived from an EMBL/GenBank/DDBJ whole genome shotgun (WGS) entry which is preliminary data.</text>
</comment>
<dbReference type="SMART" id="SM00138">
    <property type="entry name" value="MeTrc"/>
    <property type="match status" value="1"/>
</dbReference>
<dbReference type="CDD" id="cd16434">
    <property type="entry name" value="CheB-CheR_fusion"/>
    <property type="match status" value="1"/>
</dbReference>
<protein>
    <recommendedName>
        <fullName evidence="2">histidine kinase</fullName>
        <ecNumber evidence="2">2.7.13.3</ecNumber>
    </recommendedName>
</protein>
<dbReference type="PROSITE" id="PS50112">
    <property type="entry name" value="PAS"/>
    <property type="match status" value="1"/>
</dbReference>
<evidence type="ECO:0000256" key="6">
    <source>
        <dbReference type="PROSITE-ProRule" id="PRU00050"/>
    </source>
</evidence>
<dbReference type="SMART" id="SM00388">
    <property type="entry name" value="HisKA"/>
    <property type="match status" value="1"/>
</dbReference>
<dbReference type="Pfam" id="PF03705">
    <property type="entry name" value="CheR_N"/>
    <property type="match status" value="1"/>
</dbReference>
<dbReference type="Gene3D" id="3.40.50.180">
    <property type="entry name" value="Methylesterase CheB, C-terminal domain"/>
    <property type="match status" value="1"/>
</dbReference>
<dbReference type="InterPro" id="IPR005467">
    <property type="entry name" value="His_kinase_dom"/>
</dbReference>
<feature type="coiled-coil region" evidence="8">
    <location>
        <begin position="657"/>
        <end position="740"/>
    </location>
</feature>
<dbReference type="SUPFAM" id="SSF47384">
    <property type="entry name" value="Homodimeric domain of signal transducing histidine kinase"/>
    <property type="match status" value="1"/>
</dbReference>
<dbReference type="SMART" id="SM00091">
    <property type="entry name" value="PAS"/>
    <property type="match status" value="2"/>
</dbReference>
<dbReference type="Pfam" id="PF01739">
    <property type="entry name" value="CheR"/>
    <property type="match status" value="1"/>
</dbReference>
<evidence type="ECO:0000256" key="4">
    <source>
        <dbReference type="ARBA" id="ARBA00022679"/>
    </source>
</evidence>
<dbReference type="SMART" id="SM00448">
    <property type="entry name" value="REC"/>
    <property type="match status" value="1"/>
</dbReference>
<evidence type="ECO:0000259" key="13">
    <source>
        <dbReference type="PROSITE" id="PS50122"/>
    </source>
</evidence>
<feature type="modified residue" description="4-aspartylphosphate" evidence="7">
    <location>
        <position position="1267"/>
    </location>
</feature>
<evidence type="ECO:0000256" key="8">
    <source>
        <dbReference type="SAM" id="Coils"/>
    </source>
</evidence>
<evidence type="ECO:0000256" key="2">
    <source>
        <dbReference type="ARBA" id="ARBA00012438"/>
    </source>
</evidence>
<dbReference type="InterPro" id="IPR011006">
    <property type="entry name" value="CheY-like_superfamily"/>
</dbReference>
<dbReference type="GO" id="GO:0005737">
    <property type="term" value="C:cytoplasm"/>
    <property type="evidence" value="ECO:0007669"/>
    <property type="project" value="InterPro"/>
</dbReference>
<feature type="domain" description="Response regulatory" evidence="10">
    <location>
        <begin position="1218"/>
        <end position="1333"/>
    </location>
</feature>
<dbReference type="PROSITE" id="PS50110">
    <property type="entry name" value="RESPONSE_REGULATORY"/>
    <property type="match status" value="1"/>
</dbReference>
<proteinExistence type="predicted"/>
<dbReference type="InterPro" id="IPR035965">
    <property type="entry name" value="PAS-like_dom_sf"/>
</dbReference>
<dbReference type="InterPro" id="IPR029063">
    <property type="entry name" value="SAM-dependent_MTases_sf"/>
</dbReference>
<dbReference type="SUPFAM" id="SSF55874">
    <property type="entry name" value="ATPase domain of HSP90 chaperone/DNA topoisomerase II/histidine kinase"/>
    <property type="match status" value="1"/>
</dbReference>
<dbReference type="InterPro" id="IPR022641">
    <property type="entry name" value="CheR_N"/>
</dbReference>
<dbReference type="PANTHER" id="PTHR24422:SF27">
    <property type="entry name" value="PROTEIN-GLUTAMATE O-METHYLTRANSFERASE"/>
    <property type="match status" value="1"/>
</dbReference>
<keyword evidence="6" id="KW-0378">Hydrolase</keyword>
<dbReference type="Pfam" id="PF00989">
    <property type="entry name" value="PAS"/>
    <property type="match status" value="1"/>
</dbReference>
<name>A0A2S8F9P8_9BACT</name>
<keyword evidence="8" id="KW-0175">Coiled coil</keyword>
<sequence>MLGQFDVIDNEKPCIDSADELIIAGIGASAGGLEALEHFFRGVTGTSGAAYVVVQHLSPEQPSMMDNLLKRYTALPVQQAKHEQPVLPGHVYLIPPGKDMIIAAGKLLIADRSPQNGLSLPIDQFFRSLAQDQGRNSIGIILSGTGTDGSRGICEIHAAGGLVLVQDTDTAKFDGMPIAAIETGVVDDILPAEEMDHHIHKFVERASGTAEGVLDKVDDASSEANIKQIFRLLRNKYGIDFSQYKSGTVTRRIERRLMLNQVYDLATYAESLTSDVEELDKLYRDLLIGVTRFFRDPEGFELIYRNVITPLIENASVREELRFWIAGTGTGQEAYSLAMQISEELEKLPHVVPIRIFATDVHQRSLEFAARGIYTEDDLRDVAKDRIAKFFIKRREGYQISPHLRKMIVFAPHNIIRDAPFTSMDFISCRNLLIYLQTEAQKKALSLFHFALKVGGTLWLGPSETPGDLMREFDTEHEHWRIFRKRRDVRILAGDRAAIKAGSVTHGANFSSQNTRGVIAHQLETYDRLLEEFMPPSILVTDSRDLLHTFSGASRYLIHKDGRPSSDVVENVHADLKVPILTALQRSIKDQAPVVHSGITCSVVADEEIRLIVKPFFNRTANRNEFLIIFEACESRSSSEPQAAAPIDLQGFSREQIQALESELQYAKESLQATIEELETTNEELQSSNEELLASNEELQSTNEELNSVNEELYTVNMEHQRKIAELTELTDDMENLLNSTEVDTVFLDREFRIRKFTPGIAKTFNLIPQDVGRRIDSFTHNVKNLALLDALERVLRSEEALELEVDDAKDEWYLLRILPYFSKNVVEGLVMTLINITSLKTAELRLTELSEIVQQSSDAIIRIDLDGTIRTWNRGATELLGYSESNIIGKPFSILIPDNSPPTIQALLSDVAQGKPVNDHRLVWQSREGKTLDISLHVSPIRDVSKTVRGASAIARDISELKKAELKIREAVRRRDQFLAMLSHELRNPFAAILNANSLLKEEGIDKATTDEAREVVEHQLQHVSRLLDDLLDVARITNDKLVLHTEVIDITKLVLDVVDCIQHQLEVNDQQLELLHPDVPLFVEGDIGRLQQAQVNLLINASKYSPQGSTIRYSISRVGGEVVIAVGDSGDGIPPEIADQIFEPFVQAEQTIDRSQGGMGLGLSLVRMIVEAHNGQVAAESLGEGLGSEFTIRLPLTSAPPTNMKSQSFPIPSGTRLLLIEDSDGIRRMLARSLELKGFIVASASNGLDGLARFEEFHPQVAIVDIGLPDIDGYELARRVRSGGAQTTLLVAVTGYGQDEDRRKALEAGFDMHLVKPIDPSELASAIAPFLLPTDSVRSG</sequence>
<dbReference type="InterPro" id="IPR035909">
    <property type="entry name" value="CheB_C"/>
</dbReference>
<evidence type="ECO:0000259" key="10">
    <source>
        <dbReference type="PROSITE" id="PS50110"/>
    </source>
</evidence>
<dbReference type="InterPro" id="IPR013767">
    <property type="entry name" value="PAS_fold"/>
</dbReference>
<keyword evidence="6" id="KW-0145">Chemotaxis</keyword>
<feature type="domain" description="Histidine kinase" evidence="9">
    <location>
        <begin position="982"/>
        <end position="1200"/>
    </location>
</feature>
<evidence type="ECO:0000259" key="14">
    <source>
        <dbReference type="PROSITE" id="PS50123"/>
    </source>
</evidence>
<dbReference type="Gene3D" id="1.10.287.130">
    <property type="match status" value="1"/>
</dbReference>
<dbReference type="Pfam" id="PF13596">
    <property type="entry name" value="PAS_10"/>
    <property type="match status" value="1"/>
</dbReference>
<evidence type="ECO:0000259" key="11">
    <source>
        <dbReference type="PROSITE" id="PS50112"/>
    </source>
</evidence>
<dbReference type="GO" id="GO:0000155">
    <property type="term" value="F:phosphorelay sensor kinase activity"/>
    <property type="evidence" value="ECO:0007669"/>
    <property type="project" value="InterPro"/>
</dbReference>
<dbReference type="InterPro" id="IPR000700">
    <property type="entry name" value="PAS-assoc_C"/>
</dbReference>
<comment type="catalytic activity">
    <reaction evidence="1">
        <text>ATP + protein L-histidine = ADP + protein N-phospho-L-histidine.</text>
        <dbReference type="EC" id="2.7.13.3"/>
    </reaction>
</comment>
<dbReference type="InterPro" id="IPR003594">
    <property type="entry name" value="HATPase_dom"/>
</dbReference>
<dbReference type="PROSITE" id="PS50122">
    <property type="entry name" value="CHEB"/>
    <property type="match status" value="1"/>
</dbReference>
<dbReference type="SUPFAM" id="SSF55785">
    <property type="entry name" value="PYP-like sensor domain (PAS domain)"/>
    <property type="match status" value="2"/>
</dbReference>
<evidence type="ECO:0000256" key="3">
    <source>
        <dbReference type="ARBA" id="ARBA00022553"/>
    </source>
</evidence>
<evidence type="ECO:0000313" key="16">
    <source>
        <dbReference type="Proteomes" id="UP000239388"/>
    </source>
</evidence>
<dbReference type="CDD" id="cd00075">
    <property type="entry name" value="HATPase"/>
    <property type="match status" value="1"/>
</dbReference>
<feature type="coiled-coil region" evidence="8">
    <location>
        <begin position="955"/>
        <end position="982"/>
    </location>
</feature>
<dbReference type="Pfam" id="PF02518">
    <property type="entry name" value="HATPase_c"/>
    <property type="match status" value="1"/>
</dbReference>
<dbReference type="SUPFAM" id="SSF52738">
    <property type="entry name" value="Methylesterase CheB, C-terminal domain"/>
    <property type="match status" value="1"/>
</dbReference>
<dbReference type="InterPro" id="IPR000014">
    <property type="entry name" value="PAS"/>
</dbReference>
<dbReference type="SMART" id="SM00387">
    <property type="entry name" value="HATPase_c"/>
    <property type="match status" value="1"/>
</dbReference>
<dbReference type="SUPFAM" id="SSF47757">
    <property type="entry name" value="Chemotaxis receptor methyltransferase CheR, N-terminal domain"/>
    <property type="match status" value="1"/>
</dbReference>
<dbReference type="GO" id="GO:0006935">
    <property type="term" value="P:chemotaxis"/>
    <property type="evidence" value="ECO:0007669"/>
    <property type="project" value="UniProtKB-UniRule"/>
</dbReference>
<dbReference type="GO" id="GO:0000156">
    <property type="term" value="F:phosphorelay response regulator activity"/>
    <property type="evidence" value="ECO:0007669"/>
    <property type="project" value="InterPro"/>
</dbReference>
<dbReference type="GO" id="GO:0008757">
    <property type="term" value="F:S-adenosylmethionine-dependent methyltransferase activity"/>
    <property type="evidence" value="ECO:0007669"/>
    <property type="project" value="InterPro"/>
</dbReference>
<keyword evidence="4" id="KW-0808">Transferase</keyword>
<gene>
    <name evidence="15" type="ORF">C5Y98_24255</name>
</gene>
<dbReference type="EC" id="2.7.13.3" evidence="2"/>
<dbReference type="InterPro" id="IPR036890">
    <property type="entry name" value="HATPase_C_sf"/>
</dbReference>
<dbReference type="EMBL" id="PUIB01000024">
    <property type="protein sequence ID" value="PQO28879.1"/>
    <property type="molecule type" value="Genomic_DNA"/>
</dbReference>
<feature type="active site" evidence="6">
    <location>
        <position position="29"/>
    </location>
</feature>
<dbReference type="SUPFAM" id="SSF53335">
    <property type="entry name" value="S-adenosyl-L-methionine-dependent methyltransferases"/>
    <property type="match status" value="1"/>
</dbReference>
<evidence type="ECO:0000256" key="7">
    <source>
        <dbReference type="PROSITE-ProRule" id="PRU00169"/>
    </source>
</evidence>
<dbReference type="CDD" id="cd17580">
    <property type="entry name" value="REC_2_DhkD-like"/>
    <property type="match status" value="1"/>
</dbReference>
<feature type="active site" evidence="6">
    <location>
        <position position="148"/>
    </location>
</feature>
<dbReference type="Gene3D" id="3.40.50.150">
    <property type="entry name" value="Vaccinia Virus protein VP39"/>
    <property type="match status" value="1"/>
</dbReference>
<feature type="domain" description="CheB-type methylesterase" evidence="13">
    <location>
        <begin position="23"/>
        <end position="206"/>
    </location>
</feature>
<dbReference type="InterPro" id="IPR000673">
    <property type="entry name" value="Sig_transdc_resp-reg_Me-estase"/>
</dbReference>
<dbReference type="InterPro" id="IPR003661">
    <property type="entry name" value="HisK_dim/P_dom"/>
</dbReference>
<dbReference type="Gene3D" id="3.40.50.2300">
    <property type="match status" value="1"/>
</dbReference>
<dbReference type="InterPro" id="IPR001789">
    <property type="entry name" value="Sig_transdc_resp-reg_receiver"/>
</dbReference>
<dbReference type="PANTHER" id="PTHR24422">
    <property type="entry name" value="CHEMOTAXIS PROTEIN METHYLTRANSFERASE"/>
    <property type="match status" value="1"/>
</dbReference>
<dbReference type="SUPFAM" id="SSF52172">
    <property type="entry name" value="CheY-like"/>
    <property type="match status" value="1"/>
</dbReference>
<accession>A0A2S8F9P8</accession>
<dbReference type="GO" id="GO:0006355">
    <property type="term" value="P:regulation of DNA-templated transcription"/>
    <property type="evidence" value="ECO:0007669"/>
    <property type="project" value="InterPro"/>
</dbReference>
<dbReference type="Gene3D" id="3.30.565.10">
    <property type="entry name" value="Histidine kinase-like ATPase, C-terminal domain"/>
    <property type="match status" value="1"/>
</dbReference>
<evidence type="ECO:0000259" key="9">
    <source>
        <dbReference type="PROSITE" id="PS50109"/>
    </source>
</evidence>
<keyword evidence="3 7" id="KW-0597">Phosphoprotein</keyword>
<feature type="domain" description="PAC" evidence="12">
    <location>
        <begin position="917"/>
        <end position="971"/>
    </location>
</feature>
<dbReference type="NCBIfam" id="TIGR00229">
    <property type="entry name" value="sensory_box"/>
    <property type="match status" value="1"/>
</dbReference>
<dbReference type="Pfam" id="PF00512">
    <property type="entry name" value="HisKA"/>
    <property type="match status" value="1"/>
</dbReference>
<keyword evidence="5" id="KW-0418">Kinase</keyword>
<organism evidence="15 16">
    <name type="scientific">Blastopirellula marina</name>
    <dbReference type="NCBI Taxonomy" id="124"/>
    <lineage>
        <taxon>Bacteria</taxon>
        <taxon>Pseudomonadati</taxon>
        <taxon>Planctomycetota</taxon>
        <taxon>Planctomycetia</taxon>
        <taxon>Pirellulales</taxon>
        <taxon>Pirellulaceae</taxon>
        <taxon>Blastopirellula</taxon>
    </lineage>
</organism>
<dbReference type="CDD" id="cd00082">
    <property type="entry name" value="HisKA"/>
    <property type="match status" value="1"/>
</dbReference>
<evidence type="ECO:0000256" key="1">
    <source>
        <dbReference type="ARBA" id="ARBA00000085"/>
    </source>
</evidence>
<dbReference type="InterPro" id="IPR022642">
    <property type="entry name" value="CheR_C"/>
</dbReference>
<dbReference type="CDD" id="cd00130">
    <property type="entry name" value="PAS"/>
    <property type="match status" value="1"/>
</dbReference>
<dbReference type="InterPro" id="IPR000780">
    <property type="entry name" value="CheR_MeTrfase"/>
</dbReference>
<feature type="domain" description="PAS" evidence="11">
    <location>
        <begin position="846"/>
        <end position="916"/>
    </location>
</feature>
<dbReference type="InterPro" id="IPR036097">
    <property type="entry name" value="HisK_dim/P_sf"/>
</dbReference>
<dbReference type="Pfam" id="PF00072">
    <property type="entry name" value="Response_reg"/>
    <property type="match status" value="1"/>
</dbReference>